<evidence type="ECO:0000256" key="3">
    <source>
        <dbReference type="ARBA" id="ARBA00023163"/>
    </source>
</evidence>
<accession>A0ABN3J6L4</accession>
<dbReference type="RefSeq" id="WP_344590269.1">
    <property type="nucleotide sequence ID" value="NZ_BAAARW010000012.1"/>
</dbReference>
<evidence type="ECO:0000259" key="5">
    <source>
        <dbReference type="PROSITE" id="PS50932"/>
    </source>
</evidence>
<evidence type="ECO:0000256" key="4">
    <source>
        <dbReference type="SAM" id="MobiDB-lite"/>
    </source>
</evidence>
<dbReference type="SMART" id="SM00354">
    <property type="entry name" value="HTH_LACI"/>
    <property type="match status" value="1"/>
</dbReference>
<feature type="region of interest" description="Disordered" evidence="4">
    <location>
        <begin position="1"/>
        <end position="22"/>
    </location>
</feature>
<dbReference type="InterPro" id="IPR028082">
    <property type="entry name" value="Peripla_BP_I"/>
</dbReference>
<dbReference type="Gene3D" id="1.10.260.40">
    <property type="entry name" value="lambda repressor-like DNA-binding domains"/>
    <property type="match status" value="1"/>
</dbReference>
<feature type="region of interest" description="Disordered" evidence="4">
    <location>
        <begin position="323"/>
        <end position="343"/>
    </location>
</feature>
<dbReference type="InterPro" id="IPR010982">
    <property type="entry name" value="Lambda_DNA-bd_dom_sf"/>
</dbReference>
<dbReference type="PANTHER" id="PTHR30146">
    <property type="entry name" value="LACI-RELATED TRANSCRIPTIONAL REPRESSOR"/>
    <property type="match status" value="1"/>
</dbReference>
<comment type="caution">
    <text evidence="6">The sequence shown here is derived from an EMBL/GenBank/DDBJ whole genome shotgun (WGS) entry which is preliminary data.</text>
</comment>
<sequence length="343" mass="35049">MTEAGETVNGRSARPTSKDVAQAAGVSQSTVSLVLGRKWTGRVSPATARAVQETAERLGYRPNAAARNLRLGTTRTVLLVIPTITAPFFGAVYIGAARVAARNGLAVVVYPPDDAGPAGSPFAAPQDAIDGIIASSMTLDALRGFGPAPLVMLDSGPAAAGAAPAVDFAVEDGMRAVVAHLAALGHRRFGHVAAAVDEWTFRARGDAAAAAVAALPGGTLDRAAGRIEVHSAKEAAGRLLDLPHRPTALICDDDLLAAGAYKAARARGLEIPRDLSVTGFDDVEIARALEPELTTVRLPAQELGAQGMSALLELLEGGRPPSRALPGELVVRTSTAPPPAGPG</sequence>
<proteinExistence type="predicted"/>
<evidence type="ECO:0000313" key="6">
    <source>
        <dbReference type="EMBL" id="GAA2422295.1"/>
    </source>
</evidence>
<name>A0ABN3J6L4_9ACTN</name>
<organism evidence="6 7">
    <name type="scientific">Actinomadura vinacea</name>
    <dbReference type="NCBI Taxonomy" id="115336"/>
    <lineage>
        <taxon>Bacteria</taxon>
        <taxon>Bacillati</taxon>
        <taxon>Actinomycetota</taxon>
        <taxon>Actinomycetes</taxon>
        <taxon>Streptosporangiales</taxon>
        <taxon>Thermomonosporaceae</taxon>
        <taxon>Actinomadura</taxon>
    </lineage>
</organism>
<dbReference type="PROSITE" id="PS50932">
    <property type="entry name" value="HTH_LACI_2"/>
    <property type="match status" value="1"/>
</dbReference>
<protein>
    <submittedName>
        <fullName evidence="6">LacI family DNA-binding transcriptional regulator</fullName>
    </submittedName>
</protein>
<keyword evidence="7" id="KW-1185">Reference proteome</keyword>
<gene>
    <name evidence="6" type="ORF">GCM10010191_37540</name>
</gene>
<evidence type="ECO:0000256" key="2">
    <source>
        <dbReference type="ARBA" id="ARBA00023125"/>
    </source>
</evidence>
<dbReference type="CDD" id="cd01392">
    <property type="entry name" value="HTH_LacI"/>
    <property type="match status" value="1"/>
</dbReference>
<keyword evidence="1" id="KW-0805">Transcription regulation</keyword>
<dbReference type="SUPFAM" id="SSF47413">
    <property type="entry name" value="lambda repressor-like DNA-binding domains"/>
    <property type="match status" value="1"/>
</dbReference>
<dbReference type="InterPro" id="IPR046335">
    <property type="entry name" value="LacI/GalR-like_sensor"/>
</dbReference>
<dbReference type="Pfam" id="PF13377">
    <property type="entry name" value="Peripla_BP_3"/>
    <property type="match status" value="1"/>
</dbReference>
<dbReference type="PANTHER" id="PTHR30146:SF138">
    <property type="entry name" value="TRANSCRIPTIONAL REGULATORY PROTEIN"/>
    <property type="match status" value="1"/>
</dbReference>
<evidence type="ECO:0000256" key="1">
    <source>
        <dbReference type="ARBA" id="ARBA00023015"/>
    </source>
</evidence>
<dbReference type="EMBL" id="BAAARW010000012">
    <property type="protein sequence ID" value="GAA2422295.1"/>
    <property type="molecule type" value="Genomic_DNA"/>
</dbReference>
<reference evidence="6 7" key="1">
    <citation type="journal article" date="2019" name="Int. J. Syst. Evol. Microbiol.">
        <title>The Global Catalogue of Microorganisms (GCM) 10K type strain sequencing project: providing services to taxonomists for standard genome sequencing and annotation.</title>
        <authorList>
            <consortium name="The Broad Institute Genomics Platform"/>
            <consortium name="The Broad Institute Genome Sequencing Center for Infectious Disease"/>
            <person name="Wu L."/>
            <person name="Ma J."/>
        </authorList>
    </citation>
    <scope>NUCLEOTIDE SEQUENCE [LARGE SCALE GENOMIC DNA]</scope>
    <source>
        <strain evidence="6 7">JCM 3325</strain>
    </source>
</reference>
<keyword evidence="3" id="KW-0804">Transcription</keyword>
<dbReference type="InterPro" id="IPR000843">
    <property type="entry name" value="HTH_LacI"/>
</dbReference>
<dbReference type="CDD" id="cd06267">
    <property type="entry name" value="PBP1_LacI_sugar_binding-like"/>
    <property type="match status" value="1"/>
</dbReference>
<dbReference type="Gene3D" id="3.40.50.2300">
    <property type="match status" value="2"/>
</dbReference>
<dbReference type="Proteomes" id="UP001501231">
    <property type="component" value="Unassembled WGS sequence"/>
</dbReference>
<dbReference type="GO" id="GO:0003677">
    <property type="term" value="F:DNA binding"/>
    <property type="evidence" value="ECO:0007669"/>
    <property type="project" value="UniProtKB-KW"/>
</dbReference>
<dbReference type="SUPFAM" id="SSF53822">
    <property type="entry name" value="Periplasmic binding protein-like I"/>
    <property type="match status" value="1"/>
</dbReference>
<dbReference type="Pfam" id="PF00356">
    <property type="entry name" value="LacI"/>
    <property type="match status" value="1"/>
</dbReference>
<feature type="domain" description="HTH lacI-type" evidence="5">
    <location>
        <begin position="15"/>
        <end position="71"/>
    </location>
</feature>
<keyword evidence="2 6" id="KW-0238">DNA-binding</keyword>
<evidence type="ECO:0000313" key="7">
    <source>
        <dbReference type="Proteomes" id="UP001501231"/>
    </source>
</evidence>